<feature type="region of interest" description="Disordered" evidence="1">
    <location>
        <begin position="380"/>
        <end position="432"/>
    </location>
</feature>
<dbReference type="EMBL" id="MU853615">
    <property type="protein sequence ID" value="KAK4141233.1"/>
    <property type="molecule type" value="Genomic_DNA"/>
</dbReference>
<evidence type="ECO:0000256" key="3">
    <source>
        <dbReference type="SAM" id="SignalP"/>
    </source>
</evidence>
<feature type="compositionally biased region" description="Low complexity" evidence="1">
    <location>
        <begin position="188"/>
        <end position="220"/>
    </location>
</feature>
<feature type="region of interest" description="Disordered" evidence="1">
    <location>
        <begin position="277"/>
        <end position="353"/>
    </location>
</feature>
<feature type="compositionally biased region" description="Low complexity" evidence="1">
    <location>
        <begin position="380"/>
        <end position="396"/>
    </location>
</feature>
<dbReference type="Gene3D" id="1.20.5.510">
    <property type="entry name" value="Single helix bin"/>
    <property type="match status" value="1"/>
</dbReference>
<name>A0AAN6ZKJ2_9PEZI</name>
<reference evidence="4" key="2">
    <citation type="submission" date="2023-05" db="EMBL/GenBank/DDBJ databases">
        <authorList>
            <consortium name="Lawrence Berkeley National Laboratory"/>
            <person name="Steindorff A."/>
            <person name="Hensen N."/>
            <person name="Bonometti L."/>
            <person name="Westerberg I."/>
            <person name="Brannstrom I.O."/>
            <person name="Guillou S."/>
            <person name="Cros-Aarteil S."/>
            <person name="Calhoun S."/>
            <person name="Haridas S."/>
            <person name="Kuo A."/>
            <person name="Mondo S."/>
            <person name="Pangilinan J."/>
            <person name="Riley R."/>
            <person name="Labutti K."/>
            <person name="Andreopoulos B."/>
            <person name="Lipzen A."/>
            <person name="Chen C."/>
            <person name="Yanf M."/>
            <person name="Daum C."/>
            <person name="Ng V."/>
            <person name="Clum A."/>
            <person name="Ohm R."/>
            <person name="Martin F."/>
            <person name="Silar P."/>
            <person name="Natvig D."/>
            <person name="Lalanne C."/>
            <person name="Gautier V."/>
            <person name="Ament-Velasquez S.L."/>
            <person name="Kruys A."/>
            <person name="Hutchinson M.I."/>
            <person name="Powell A.J."/>
            <person name="Barry K."/>
            <person name="Miller A.N."/>
            <person name="Grigoriev I.V."/>
            <person name="Debuchy R."/>
            <person name="Gladieux P."/>
            <person name="Thoren M.H."/>
            <person name="Johannesson H."/>
        </authorList>
    </citation>
    <scope>NUCLEOTIDE SEQUENCE</scope>
    <source>
        <strain evidence="4">CBS 141.50</strain>
    </source>
</reference>
<accession>A0AAN6ZKJ2</accession>
<feature type="signal peptide" evidence="3">
    <location>
        <begin position="1"/>
        <end position="17"/>
    </location>
</feature>
<proteinExistence type="predicted"/>
<dbReference type="GeneID" id="87821139"/>
<keyword evidence="2" id="KW-0812">Transmembrane</keyword>
<dbReference type="RefSeq" id="XP_062634604.1">
    <property type="nucleotide sequence ID" value="XM_062784526.1"/>
</dbReference>
<gene>
    <name evidence="4" type="ORF">C8A04DRAFT_39266</name>
</gene>
<reference evidence="4" key="1">
    <citation type="journal article" date="2023" name="Mol. Phylogenet. Evol.">
        <title>Genome-scale phylogeny and comparative genomics of the fungal order Sordariales.</title>
        <authorList>
            <person name="Hensen N."/>
            <person name="Bonometti L."/>
            <person name="Westerberg I."/>
            <person name="Brannstrom I.O."/>
            <person name="Guillou S."/>
            <person name="Cros-Aarteil S."/>
            <person name="Calhoun S."/>
            <person name="Haridas S."/>
            <person name="Kuo A."/>
            <person name="Mondo S."/>
            <person name="Pangilinan J."/>
            <person name="Riley R."/>
            <person name="LaButti K."/>
            <person name="Andreopoulos B."/>
            <person name="Lipzen A."/>
            <person name="Chen C."/>
            <person name="Yan M."/>
            <person name="Daum C."/>
            <person name="Ng V."/>
            <person name="Clum A."/>
            <person name="Steindorff A."/>
            <person name="Ohm R.A."/>
            <person name="Martin F."/>
            <person name="Silar P."/>
            <person name="Natvig D.O."/>
            <person name="Lalanne C."/>
            <person name="Gautier V."/>
            <person name="Ament-Velasquez S.L."/>
            <person name="Kruys A."/>
            <person name="Hutchinson M.I."/>
            <person name="Powell A.J."/>
            <person name="Barry K."/>
            <person name="Miller A.N."/>
            <person name="Grigoriev I.V."/>
            <person name="Debuchy R."/>
            <person name="Gladieux P."/>
            <person name="Hiltunen Thoren M."/>
            <person name="Johannesson H."/>
        </authorList>
    </citation>
    <scope>NUCLEOTIDE SEQUENCE</scope>
    <source>
        <strain evidence="4">CBS 141.50</strain>
    </source>
</reference>
<keyword evidence="5" id="KW-1185">Reference proteome</keyword>
<evidence type="ECO:0000313" key="5">
    <source>
        <dbReference type="Proteomes" id="UP001302676"/>
    </source>
</evidence>
<keyword evidence="2" id="KW-1133">Transmembrane helix</keyword>
<feature type="compositionally biased region" description="Low complexity" evidence="1">
    <location>
        <begin position="304"/>
        <end position="316"/>
    </location>
</feature>
<feature type="compositionally biased region" description="Pro residues" evidence="1">
    <location>
        <begin position="294"/>
        <end position="303"/>
    </location>
</feature>
<feature type="transmembrane region" description="Helical" evidence="2">
    <location>
        <begin position="243"/>
        <end position="267"/>
    </location>
</feature>
<protein>
    <submittedName>
        <fullName evidence="4">Uncharacterized protein</fullName>
    </submittedName>
</protein>
<sequence>MRSQFWLLSAAGSLAAAADWPFGQDLDYRGGHIAHAIPRATQALDRDDTNGWAPEPTEGPSAELVRRRQNMLKMRRQTSSNTWVDEHTCGWLAEQDSVAFTCASNYRCATDTNEVVGCTSDGAANPFFTVCLDYQAVKAGACESVGSQTGCCMSSTAAECITYLWPGSTIKSMYRCYSERAVITMLETPSGLSETTTTTTSSTRSKPTTATTESSSSSAAPGQTESVGPPIPTNSGNSNNTGAIVGGVVGGVAVLALIAGGIAFFVIRSRKKAKESGTGTAYSAVAPNDNQYPPGGPASPMPPSTYAASSMSPPMSHAGGYNPSTYGGGTTLHPDSHYAPSVAPGPPTGAYDVRNSYYDPAKAAADQHGGHGVPVAYAPYGGAGGQQQPYPGHQAYKPPPHQPPIQELDNSNVPAGQHENPVEMAANSPTQR</sequence>
<feature type="region of interest" description="Disordered" evidence="1">
    <location>
        <begin position="188"/>
        <end position="235"/>
    </location>
</feature>
<keyword evidence="2" id="KW-0472">Membrane</keyword>
<dbReference type="Proteomes" id="UP001302676">
    <property type="component" value="Unassembled WGS sequence"/>
</dbReference>
<organism evidence="4 5">
    <name type="scientific">Dichotomopilus funicola</name>
    <dbReference type="NCBI Taxonomy" id="1934379"/>
    <lineage>
        <taxon>Eukaryota</taxon>
        <taxon>Fungi</taxon>
        <taxon>Dikarya</taxon>
        <taxon>Ascomycota</taxon>
        <taxon>Pezizomycotina</taxon>
        <taxon>Sordariomycetes</taxon>
        <taxon>Sordariomycetidae</taxon>
        <taxon>Sordariales</taxon>
        <taxon>Chaetomiaceae</taxon>
        <taxon>Dichotomopilus</taxon>
    </lineage>
</organism>
<evidence type="ECO:0000256" key="2">
    <source>
        <dbReference type="SAM" id="Phobius"/>
    </source>
</evidence>
<evidence type="ECO:0000256" key="1">
    <source>
        <dbReference type="SAM" id="MobiDB-lite"/>
    </source>
</evidence>
<dbReference type="AlphaFoldDB" id="A0AAN6ZKJ2"/>
<feature type="chain" id="PRO_5043007329" evidence="3">
    <location>
        <begin position="18"/>
        <end position="432"/>
    </location>
</feature>
<comment type="caution">
    <text evidence="4">The sequence shown here is derived from an EMBL/GenBank/DDBJ whole genome shotgun (WGS) entry which is preliminary data.</text>
</comment>
<evidence type="ECO:0000313" key="4">
    <source>
        <dbReference type="EMBL" id="KAK4141233.1"/>
    </source>
</evidence>
<keyword evidence="3" id="KW-0732">Signal</keyword>